<dbReference type="InterPro" id="IPR051906">
    <property type="entry name" value="TolC-like"/>
</dbReference>
<evidence type="ECO:0000313" key="11">
    <source>
        <dbReference type="EMBL" id="MCY1077996.1"/>
    </source>
</evidence>
<dbReference type="Proteomes" id="UP001207654">
    <property type="component" value="Unassembled WGS sequence"/>
</dbReference>
<gene>
    <name evidence="11" type="ORF">OV287_26335</name>
</gene>
<dbReference type="InterPro" id="IPR003423">
    <property type="entry name" value="OMP_efflux"/>
</dbReference>
<evidence type="ECO:0000256" key="5">
    <source>
        <dbReference type="ARBA" id="ARBA00022692"/>
    </source>
</evidence>
<keyword evidence="12" id="KW-1185">Reference proteome</keyword>
<dbReference type="EMBL" id="JAPNKA010000001">
    <property type="protein sequence ID" value="MCY1077996.1"/>
    <property type="molecule type" value="Genomic_DNA"/>
</dbReference>
<comment type="caution">
    <text evidence="11">The sequence shown here is derived from an EMBL/GenBank/DDBJ whole genome shotgun (WGS) entry which is preliminary data.</text>
</comment>
<keyword evidence="3" id="KW-0813">Transport</keyword>
<evidence type="ECO:0000256" key="10">
    <source>
        <dbReference type="SAM" id="SignalP"/>
    </source>
</evidence>
<sequence>MHLIRSAVVVPVCAWLALCVPQARAQEQQPVPGPGAETPSTPGTPPEPAQGPLTLERAVSLAAERNETALSAQARSEAAEARVARARAFFLPRLNVSATYTRRLAEVVREVGGEQVVVQARNALSGNATATVPLLDARGFPLLKAANRDREATALDAVEARRQVGFQAADAFLTTLGLQQVAQAAERRLAYARQSLEEAKARAKAGLASVNDVTRAELDVATAEAELADAVGQAETSRLELGYLLVAPVEGPLAAPETLLGEASRPVESFAGLAENALERRPDILSANLRVEQQRALAQEPLARLLPTLSATGQYSLTNEAGLSGRNWNAFVAVNLGWSLFDGGESYADRRERLALARALELDAAARTRRVDVAVEQSHVALRTSQSSLNRSQVAFEAARQNAEETSILYRQGIASSLALSDAQVRQFEAEVALARARYALGSALLGLRAAVGLDPLGKEP</sequence>
<evidence type="ECO:0000256" key="8">
    <source>
        <dbReference type="SAM" id="Coils"/>
    </source>
</evidence>
<evidence type="ECO:0000256" key="2">
    <source>
        <dbReference type="ARBA" id="ARBA00007613"/>
    </source>
</evidence>
<dbReference type="SUPFAM" id="SSF56954">
    <property type="entry name" value="Outer membrane efflux proteins (OEP)"/>
    <property type="match status" value="1"/>
</dbReference>
<evidence type="ECO:0000256" key="1">
    <source>
        <dbReference type="ARBA" id="ARBA00004442"/>
    </source>
</evidence>
<dbReference type="PANTHER" id="PTHR30026:SF20">
    <property type="entry name" value="OUTER MEMBRANE PROTEIN TOLC"/>
    <property type="match status" value="1"/>
</dbReference>
<keyword evidence="5" id="KW-0812">Transmembrane</keyword>
<feature type="signal peptide" evidence="10">
    <location>
        <begin position="1"/>
        <end position="25"/>
    </location>
</feature>
<feature type="coiled-coil region" evidence="8">
    <location>
        <begin position="182"/>
        <end position="233"/>
    </location>
</feature>
<dbReference type="RefSeq" id="WP_267536796.1">
    <property type="nucleotide sequence ID" value="NZ_JAPNKA010000001.1"/>
</dbReference>
<dbReference type="Pfam" id="PF02321">
    <property type="entry name" value="OEP"/>
    <property type="match status" value="2"/>
</dbReference>
<dbReference type="Gene3D" id="1.20.1600.10">
    <property type="entry name" value="Outer membrane efflux proteins (OEP)"/>
    <property type="match status" value="1"/>
</dbReference>
<comment type="subcellular location">
    <subcellularLocation>
        <location evidence="1">Cell outer membrane</location>
    </subcellularLocation>
</comment>
<keyword evidence="10" id="KW-0732">Signal</keyword>
<keyword evidence="4" id="KW-1134">Transmembrane beta strand</keyword>
<evidence type="ECO:0000256" key="4">
    <source>
        <dbReference type="ARBA" id="ARBA00022452"/>
    </source>
</evidence>
<keyword evidence="6" id="KW-0472">Membrane</keyword>
<proteinExistence type="inferred from homology"/>
<keyword evidence="7" id="KW-0998">Cell outer membrane</keyword>
<name>A0ABT4A8S6_9BACT</name>
<feature type="region of interest" description="Disordered" evidence="9">
    <location>
        <begin position="28"/>
        <end position="52"/>
    </location>
</feature>
<evidence type="ECO:0000256" key="3">
    <source>
        <dbReference type="ARBA" id="ARBA00022448"/>
    </source>
</evidence>
<dbReference type="PANTHER" id="PTHR30026">
    <property type="entry name" value="OUTER MEMBRANE PROTEIN TOLC"/>
    <property type="match status" value="1"/>
</dbReference>
<comment type="similarity">
    <text evidence="2">Belongs to the outer membrane factor (OMF) (TC 1.B.17) family.</text>
</comment>
<feature type="chain" id="PRO_5045570206" evidence="10">
    <location>
        <begin position="26"/>
        <end position="461"/>
    </location>
</feature>
<evidence type="ECO:0000256" key="9">
    <source>
        <dbReference type="SAM" id="MobiDB-lite"/>
    </source>
</evidence>
<organism evidence="11 12">
    <name type="scientific">Archangium lansingense</name>
    <dbReference type="NCBI Taxonomy" id="2995310"/>
    <lineage>
        <taxon>Bacteria</taxon>
        <taxon>Pseudomonadati</taxon>
        <taxon>Myxococcota</taxon>
        <taxon>Myxococcia</taxon>
        <taxon>Myxococcales</taxon>
        <taxon>Cystobacterineae</taxon>
        <taxon>Archangiaceae</taxon>
        <taxon>Archangium</taxon>
    </lineage>
</organism>
<keyword evidence="8" id="KW-0175">Coiled coil</keyword>
<accession>A0ABT4A8S6</accession>
<reference evidence="11 12" key="1">
    <citation type="submission" date="2022-11" db="EMBL/GenBank/DDBJ databases">
        <title>Minimal conservation of predation-associated metabolite biosynthetic gene clusters underscores biosynthetic potential of Myxococcota including descriptions for ten novel species: Archangium lansinium sp. nov., Myxococcus landrumus sp. nov., Nannocystis bai.</title>
        <authorList>
            <person name="Ahearne A."/>
            <person name="Stevens C."/>
            <person name="Phillips K."/>
        </authorList>
    </citation>
    <scope>NUCLEOTIDE SEQUENCE [LARGE SCALE GENOMIC DNA]</scope>
    <source>
        <strain evidence="11 12">MIWBW</strain>
    </source>
</reference>
<evidence type="ECO:0000313" key="12">
    <source>
        <dbReference type="Proteomes" id="UP001207654"/>
    </source>
</evidence>
<evidence type="ECO:0000256" key="6">
    <source>
        <dbReference type="ARBA" id="ARBA00023136"/>
    </source>
</evidence>
<evidence type="ECO:0000256" key="7">
    <source>
        <dbReference type="ARBA" id="ARBA00023237"/>
    </source>
</evidence>
<protein>
    <submittedName>
        <fullName evidence="11">TolC family protein</fullName>
    </submittedName>
</protein>